<dbReference type="GO" id="GO:0046872">
    <property type="term" value="F:metal ion binding"/>
    <property type="evidence" value="ECO:0007669"/>
    <property type="project" value="UniProtKB-KW"/>
</dbReference>
<dbReference type="Pfam" id="PF07883">
    <property type="entry name" value="Cupin_2"/>
    <property type="match status" value="1"/>
</dbReference>
<reference evidence="4" key="1">
    <citation type="submission" date="2015-01" db="EMBL/GenBank/DDBJ databases">
        <authorList>
            <person name="Manzoor Shahid"/>
            <person name="Zubair Saima"/>
        </authorList>
    </citation>
    <scope>NUCLEOTIDE SEQUENCE [LARGE SCALE GENOMIC DNA]</scope>
    <source>
        <strain evidence="4">Sp3</strain>
    </source>
</reference>
<dbReference type="InterPro" id="IPR051610">
    <property type="entry name" value="GPI/OXD"/>
</dbReference>
<proteinExistence type="predicted"/>
<organism evidence="3 4">
    <name type="scientific">Syntrophaceticus schinkii</name>
    <dbReference type="NCBI Taxonomy" id="499207"/>
    <lineage>
        <taxon>Bacteria</taxon>
        <taxon>Bacillati</taxon>
        <taxon>Bacillota</taxon>
        <taxon>Clostridia</taxon>
        <taxon>Thermoanaerobacterales</taxon>
        <taxon>Thermoanaerobacterales Family III. Incertae Sedis</taxon>
        <taxon>Syntrophaceticus</taxon>
    </lineage>
</organism>
<evidence type="ECO:0000259" key="2">
    <source>
        <dbReference type="Pfam" id="PF07883"/>
    </source>
</evidence>
<dbReference type="Proteomes" id="UP000046155">
    <property type="component" value="Unassembled WGS sequence"/>
</dbReference>
<evidence type="ECO:0000256" key="1">
    <source>
        <dbReference type="ARBA" id="ARBA00022723"/>
    </source>
</evidence>
<accession>A0A0B7MHS5</accession>
<evidence type="ECO:0000313" key="4">
    <source>
        <dbReference type="Proteomes" id="UP000046155"/>
    </source>
</evidence>
<dbReference type="InterPro" id="IPR011051">
    <property type="entry name" value="RmlC_Cupin_sf"/>
</dbReference>
<sequence length="135" mass="15290">MDYFKKIQETASKTVAEPNKRNLQVVYTPQNDEGVQDFTLLISTLYPLNGQTDFHTHPVDEMIIIDSGKGELIIEDQHYSLEPGMVLYAPAGVRHQCKNYAAESMKMYCFYIPALPDEGVENMLEGAKELSKITE</sequence>
<dbReference type="InterPro" id="IPR013096">
    <property type="entry name" value="Cupin_2"/>
</dbReference>
<dbReference type="InterPro" id="IPR014710">
    <property type="entry name" value="RmlC-like_jellyroll"/>
</dbReference>
<gene>
    <name evidence="3" type="ORF">SSCH_1210002</name>
</gene>
<dbReference type="PANTHER" id="PTHR35848">
    <property type="entry name" value="OXALATE-BINDING PROTEIN"/>
    <property type="match status" value="1"/>
</dbReference>
<keyword evidence="4" id="KW-1185">Reference proteome</keyword>
<feature type="domain" description="Cupin type-2" evidence="2">
    <location>
        <begin position="49"/>
        <end position="111"/>
    </location>
</feature>
<dbReference type="SUPFAM" id="SSF51182">
    <property type="entry name" value="RmlC-like cupins"/>
    <property type="match status" value="1"/>
</dbReference>
<protein>
    <recommendedName>
        <fullName evidence="2">Cupin type-2 domain-containing protein</fullName>
    </recommendedName>
</protein>
<dbReference type="AlphaFoldDB" id="A0A0B7MHS5"/>
<dbReference type="RefSeq" id="WP_044664045.1">
    <property type="nucleotide sequence ID" value="NZ_CDRZ01000026.1"/>
</dbReference>
<evidence type="ECO:0000313" key="3">
    <source>
        <dbReference type="EMBL" id="CEO87738.1"/>
    </source>
</evidence>
<keyword evidence="1" id="KW-0479">Metal-binding</keyword>
<dbReference type="EMBL" id="CDRZ01000026">
    <property type="protein sequence ID" value="CEO87738.1"/>
    <property type="molecule type" value="Genomic_DNA"/>
</dbReference>
<dbReference type="OrthoDB" id="9797047at2"/>
<name>A0A0B7MHS5_9FIRM</name>
<dbReference type="PANTHER" id="PTHR35848:SF6">
    <property type="entry name" value="CUPIN TYPE-2 DOMAIN-CONTAINING PROTEIN"/>
    <property type="match status" value="1"/>
</dbReference>
<dbReference type="Gene3D" id="2.60.120.10">
    <property type="entry name" value="Jelly Rolls"/>
    <property type="match status" value="1"/>
</dbReference>